<dbReference type="SUPFAM" id="SSF53720">
    <property type="entry name" value="ALDH-like"/>
    <property type="match status" value="1"/>
</dbReference>
<evidence type="ECO:0000259" key="2">
    <source>
        <dbReference type="Pfam" id="PF00171"/>
    </source>
</evidence>
<dbReference type="Proteomes" id="UP000017984">
    <property type="component" value="Chromosome"/>
</dbReference>
<dbReference type="HOGENOM" id="CLU_3048581_0_0_11"/>
<dbReference type="GO" id="GO:0016620">
    <property type="term" value="F:oxidoreductase activity, acting on the aldehyde or oxo group of donors, NAD or NADP as acceptor"/>
    <property type="evidence" value="ECO:0007669"/>
    <property type="project" value="InterPro"/>
</dbReference>
<dbReference type="Pfam" id="PF00171">
    <property type="entry name" value="Aldedh"/>
    <property type="match status" value="1"/>
</dbReference>
<gene>
    <name evidence="3" type="ORF">M878_11985</name>
</gene>
<accession>V6KXQ8</accession>
<sequence length="54" mass="5979">MFADVTAEMDIARQEIFGPVLSFMKCEDEGDALRIANDSQYGLTGPSGRPRSRQ</sequence>
<proteinExistence type="inferred from homology"/>
<reference evidence="3 4" key="1">
    <citation type="journal article" date="2014" name="Genome Announc.">
        <title>Draft Genome Sequence of Streptomyces roseochromogenes subsp. oscitans DS 12.976, Producer of the Aminocoumarin Antibiotic Clorobiocin.</title>
        <authorList>
            <person name="Ruckert C."/>
            <person name="Kalinowski J."/>
            <person name="Heide L."/>
            <person name="Apel A.K."/>
        </authorList>
    </citation>
    <scope>NUCLEOTIDE SEQUENCE [LARGE SCALE GENOMIC DNA]</scope>
    <source>
        <strain evidence="3 4">DS 12.976</strain>
    </source>
</reference>
<dbReference type="STRING" id="1352936.M878_11985"/>
<dbReference type="InterPro" id="IPR016163">
    <property type="entry name" value="Ald_DH_C"/>
</dbReference>
<comment type="similarity">
    <text evidence="1">Belongs to the aldehyde dehydrogenase family.</text>
</comment>
<dbReference type="AlphaFoldDB" id="V6KXQ8"/>
<protein>
    <recommendedName>
        <fullName evidence="2">Aldehyde dehydrogenase domain-containing protein</fullName>
    </recommendedName>
</protein>
<dbReference type="InterPro" id="IPR015590">
    <property type="entry name" value="Aldehyde_DH_dom"/>
</dbReference>
<evidence type="ECO:0000256" key="1">
    <source>
        <dbReference type="ARBA" id="ARBA00009986"/>
    </source>
</evidence>
<dbReference type="Gene3D" id="3.40.309.10">
    <property type="entry name" value="Aldehyde Dehydrogenase, Chain A, domain 2"/>
    <property type="match status" value="1"/>
</dbReference>
<dbReference type="PATRIC" id="fig|1352936.5.peg.2539"/>
<dbReference type="PANTHER" id="PTHR42804:SF1">
    <property type="entry name" value="ALDEHYDE DEHYDROGENASE-RELATED"/>
    <property type="match status" value="1"/>
</dbReference>
<evidence type="ECO:0000313" key="3">
    <source>
        <dbReference type="EMBL" id="EST33759.1"/>
    </source>
</evidence>
<name>V6KXQ8_STRRC</name>
<keyword evidence="4" id="KW-1185">Reference proteome</keyword>
<dbReference type="PANTHER" id="PTHR42804">
    <property type="entry name" value="ALDEHYDE DEHYDROGENASE"/>
    <property type="match status" value="1"/>
</dbReference>
<comment type="caution">
    <text evidence="3">The sequence shown here is derived from an EMBL/GenBank/DDBJ whole genome shotgun (WGS) entry which is preliminary data.</text>
</comment>
<feature type="domain" description="Aldehyde dehydrogenase" evidence="2">
    <location>
        <begin position="1"/>
        <end position="45"/>
    </location>
</feature>
<evidence type="ECO:0000313" key="4">
    <source>
        <dbReference type="Proteomes" id="UP000017984"/>
    </source>
</evidence>
<organism evidence="3 4">
    <name type="scientific">Streptomyces roseochromogenus subsp. oscitans DS 12.976</name>
    <dbReference type="NCBI Taxonomy" id="1352936"/>
    <lineage>
        <taxon>Bacteria</taxon>
        <taxon>Bacillati</taxon>
        <taxon>Actinomycetota</taxon>
        <taxon>Actinomycetes</taxon>
        <taxon>Kitasatosporales</taxon>
        <taxon>Streptomycetaceae</taxon>
        <taxon>Streptomyces</taxon>
    </lineage>
</organism>
<dbReference type="EMBL" id="AWQX01000097">
    <property type="protein sequence ID" value="EST33759.1"/>
    <property type="molecule type" value="Genomic_DNA"/>
</dbReference>
<dbReference type="InterPro" id="IPR016161">
    <property type="entry name" value="Ald_DH/histidinol_DH"/>
</dbReference>